<evidence type="ECO:0000259" key="3">
    <source>
        <dbReference type="Pfam" id="PF04355"/>
    </source>
</evidence>
<dbReference type="InterPro" id="IPR037873">
    <property type="entry name" value="BamE-like"/>
</dbReference>
<organism evidence="4 5">
    <name type="scientific">Mesobaculum littorinae</name>
    <dbReference type="NCBI Taxonomy" id="2486419"/>
    <lineage>
        <taxon>Bacteria</taxon>
        <taxon>Pseudomonadati</taxon>
        <taxon>Pseudomonadota</taxon>
        <taxon>Alphaproteobacteria</taxon>
        <taxon>Rhodobacterales</taxon>
        <taxon>Roseobacteraceae</taxon>
        <taxon>Mesobaculum</taxon>
    </lineage>
</organism>
<comment type="caution">
    <text evidence="4">The sequence shown here is derived from an EMBL/GenBank/DDBJ whole genome shotgun (WGS) entry which is preliminary data.</text>
</comment>
<evidence type="ECO:0000256" key="2">
    <source>
        <dbReference type="ARBA" id="ARBA00023136"/>
    </source>
</evidence>
<dbReference type="InterPro" id="IPR007450">
    <property type="entry name" value="BamE_dom"/>
</dbReference>
<dbReference type="Pfam" id="PF04355">
    <property type="entry name" value="BamE"/>
    <property type="match status" value="1"/>
</dbReference>
<keyword evidence="2" id="KW-0472">Membrane</keyword>
<name>A0A438AJF0_9RHOB</name>
<protein>
    <submittedName>
        <fullName evidence="4">Outer membrane protein assembly factor BamE</fullName>
    </submittedName>
</protein>
<keyword evidence="5" id="KW-1185">Reference proteome</keyword>
<feature type="domain" description="Outer membrane protein assembly factor BamE" evidence="3">
    <location>
        <begin position="21"/>
        <end position="96"/>
    </location>
</feature>
<reference evidence="4 5" key="1">
    <citation type="submission" date="2018-11" db="EMBL/GenBank/DDBJ databases">
        <title>Mesobaculum littorinae gen. nov., sp. nov., isolated from Littorina scabra that represents a novel genus of the order Rhodobacteraceae.</title>
        <authorList>
            <person name="Li F."/>
        </authorList>
    </citation>
    <scope>NUCLEOTIDE SEQUENCE [LARGE SCALE GENOMIC DNA]</scope>
    <source>
        <strain evidence="4 5">M0103</strain>
    </source>
</reference>
<dbReference type="AlphaFoldDB" id="A0A438AJF0"/>
<sequence>MALVVALSAAAACTPVFRNHGYVPTEQDLSQIEVGRSTRETVADTVGRPGSVGVLDAGGWYYVQSRFRHYGYRAPQEIDREIVAISFNDAGVVENVERFGLEDGRVVALSRRVTDSNIKGITFLRQLFGNLGRISAADLEN</sequence>
<dbReference type="Gene3D" id="3.30.1450.10">
    <property type="match status" value="1"/>
</dbReference>
<evidence type="ECO:0000313" key="4">
    <source>
        <dbReference type="EMBL" id="RVV98913.1"/>
    </source>
</evidence>
<gene>
    <name evidence="4" type="ORF">EKE94_08485</name>
</gene>
<proteinExistence type="predicted"/>
<dbReference type="OrthoDB" id="7203955at2"/>
<evidence type="ECO:0000256" key="1">
    <source>
        <dbReference type="ARBA" id="ARBA00022729"/>
    </source>
</evidence>
<dbReference type="RefSeq" id="WP_127906146.1">
    <property type="nucleotide sequence ID" value="NZ_RQXX01000002.1"/>
</dbReference>
<keyword evidence="1" id="KW-0732">Signal</keyword>
<evidence type="ECO:0000313" key="5">
    <source>
        <dbReference type="Proteomes" id="UP000285908"/>
    </source>
</evidence>
<accession>A0A438AJF0</accession>
<dbReference type="Proteomes" id="UP000285908">
    <property type="component" value="Unassembled WGS sequence"/>
</dbReference>
<dbReference type="EMBL" id="RQXX01000002">
    <property type="protein sequence ID" value="RVV98913.1"/>
    <property type="molecule type" value="Genomic_DNA"/>
</dbReference>
<dbReference type="GO" id="GO:0019867">
    <property type="term" value="C:outer membrane"/>
    <property type="evidence" value="ECO:0007669"/>
    <property type="project" value="InterPro"/>
</dbReference>